<dbReference type="Gene3D" id="3.40.50.20">
    <property type="match status" value="1"/>
</dbReference>
<dbReference type="STRING" id="1307763.L21SP4_02174"/>
<accession>A0A0G3EG31</accession>
<proteinExistence type="predicted"/>
<dbReference type="InterPro" id="IPR043167">
    <property type="entry name" value="LpxI_C_sf"/>
</dbReference>
<dbReference type="InterPro" id="IPR041255">
    <property type="entry name" value="LpxI_N"/>
</dbReference>
<evidence type="ECO:0000313" key="3">
    <source>
        <dbReference type="EMBL" id="AKJ65401.1"/>
    </source>
</evidence>
<reference evidence="4" key="1">
    <citation type="submission" date="2015-02" db="EMBL/GenBank/DDBJ databases">
        <title>Description and complete genome sequence of the first cultured representative of the subdivision 5 of the Verrucomicrobia phylum.</title>
        <authorList>
            <person name="Spring S."/>
            <person name="Bunk B."/>
            <person name="Sproer C."/>
            <person name="Klenk H.-P."/>
        </authorList>
    </citation>
    <scope>NUCLEOTIDE SEQUENCE [LARGE SCALE GENOMIC DNA]</scope>
    <source>
        <strain evidence="4">L21-Fru-AB</strain>
    </source>
</reference>
<protein>
    <recommendedName>
        <fullName evidence="5">DUF1009 domain-containing protein</fullName>
    </recommendedName>
</protein>
<dbReference type="KEGG" id="vbl:L21SP4_02174"/>
<reference evidence="3 4" key="2">
    <citation type="journal article" date="2016" name="ISME J.">
        <title>Characterization of the first cultured representative of Verrucomicrobia subdivision 5 indicates the proposal of a novel phylum.</title>
        <authorList>
            <person name="Spring S."/>
            <person name="Bunk B."/>
            <person name="Sproer C."/>
            <person name="Schumann P."/>
            <person name="Rohde M."/>
            <person name="Tindall B.J."/>
            <person name="Klenk H.P."/>
        </authorList>
    </citation>
    <scope>NUCLEOTIDE SEQUENCE [LARGE SCALE GENOMIC DNA]</scope>
    <source>
        <strain evidence="3 4">L21-Fru-AB</strain>
    </source>
</reference>
<feature type="domain" description="LpxI N-terminal" evidence="2">
    <location>
        <begin position="12"/>
        <end position="138"/>
    </location>
</feature>
<dbReference type="RefSeq" id="WP_052882637.1">
    <property type="nucleotide sequence ID" value="NZ_CP010904.1"/>
</dbReference>
<evidence type="ECO:0000259" key="2">
    <source>
        <dbReference type="Pfam" id="PF17930"/>
    </source>
</evidence>
<dbReference type="InterPro" id="IPR010415">
    <property type="entry name" value="LpxI_C"/>
</dbReference>
<organism evidence="3 4">
    <name type="scientific">Kiritimatiella glycovorans</name>
    <dbReference type="NCBI Taxonomy" id="1307763"/>
    <lineage>
        <taxon>Bacteria</taxon>
        <taxon>Pseudomonadati</taxon>
        <taxon>Kiritimatiellota</taxon>
        <taxon>Kiritimatiellia</taxon>
        <taxon>Kiritimatiellales</taxon>
        <taxon>Kiritimatiellaceae</taxon>
        <taxon>Kiritimatiella</taxon>
    </lineage>
</organism>
<evidence type="ECO:0000259" key="1">
    <source>
        <dbReference type="Pfam" id="PF06230"/>
    </source>
</evidence>
<dbReference type="Proteomes" id="UP000035268">
    <property type="component" value="Chromosome"/>
</dbReference>
<dbReference type="Pfam" id="PF06230">
    <property type="entry name" value="LpxI_C"/>
    <property type="match status" value="1"/>
</dbReference>
<evidence type="ECO:0000313" key="4">
    <source>
        <dbReference type="Proteomes" id="UP000035268"/>
    </source>
</evidence>
<dbReference type="Gene3D" id="3.40.140.80">
    <property type="match status" value="1"/>
</dbReference>
<dbReference type="OrthoDB" id="9789836at2"/>
<dbReference type="InterPro" id="IPR053174">
    <property type="entry name" value="LpxI"/>
</dbReference>
<dbReference type="AlphaFoldDB" id="A0A0G3EG31"/>
<dbReference type="Pfam" id="PF17930">
    <property type="entry name" value="LpxI_N"/>
    <property type="match status" value="1"/>
</dbReference>
<dbReference type="PANTHER" id="PTHR39962:SF1">
    <property type="entry name" value="LPXI FAMILY PROTEIN"/>
    <property type="match status" value="1"/>
</dbReference>
<name>A0A0G3EG31_9BACT</name>
<evidence type="ECO:0008006" key="5">
    <source>
        <dbReference type="Google" id="ProtNLM"/>
    </source>
</evidence>
<keyword evidence="4" id="KW-1185">Reference proteome</keyword>
<dbReference type="PATRIC" id="fig|1609981.3.peg.2260"/>
<feature type="domain" description="LpxI C-terminal" evidence="1">
    <location>
        <begin position="144"/>
        <end position="272"/>
    </location>
</feature>
<gene>
    <name evidence="3" type="ORF">L21SP4_02174</name>
</gene>
<dbReference type="EMBL" id="CP010904">
    <property type="protein sequence ID" value="AKJ65401.1"/>
    <property type="molecule type" value="Genomic_DNA"/>
</dbReference>
<dbReference type="PANTHER" id="PTHR39962">
    <property type="entry name" value="BLL4848 PROTEIN"/>
    <property type="match status" value="1"/>
</dbReference>
<sequence>MSAEGHPEESPLAVIAGRGAYPLLLAESARRQGVPRIVVMAFRGETPRRIERSADETVWLRVGELEALLEALRSSGVKRAVMAGQIAPRNLFRVRMDRRARELLQRLPAWNAHTIFGAVVEELRAAGIEVEPAARYMEAHLAGRGTLTRRAPGEREARDIELGWEAAGRIGELDIGQTVVVKDGTILAVEAFEGTNRTLRRAGRLGGRGAVMIKRAKPGHDMRFDIPVLGVRTIRVLRRIRAGAVALEAGRAIMLEKEKVCAEADRAGLAIVVR</sequence>